<dbReference type="InterPro" id="IPR030489">
    <property type="entry name" value="TR_Rrf2-type_CS"/>
</dbReference>
<dbReference type="NCBIfam" id="NF047409">
    <property type="entry name" value="Cys_reg_CymR"/>
    <property type="match status" value="1"/>
</dbReference>
<dbReference type="EMBL" id="JACHGK010000008">
    <property type="protein sequence ID" value="MBB6445920.1"/>
    <property type="molecule type" value="Genomic_DNA"/>
</dbReference>
<dbReference type="GO" id="GO:0003700">
    <property type="term" value="F:DNA-binding transcription factor activity"/>
    <property type="evidence" value="ECO:0007669"/>
    <property type="project" value="TreeGrafter"/>
</dbReference>
<gene>
    <name evidence="2" type="ORF">HNR53_002569</name>
</gene>
<dbReference type="AlphaFoldDB" id="A0A7X0HS80"/>
<sequence>MMKISTKGRYGLTIMIELAKKYGEGPVSLKSIAQANDLSEHYLEQLIAPLRNAGLVKSIRGAYGGYILADKPSKITTGDIIRVLEGPITPVEGIEDEEPVKRALWIRIRDAVKDVLDSTTIEDLANHKDEGDVDSYMFYI</sequence>
<keyword evidence="1" id="KW-0238">DNA-binding</keyword>
<keyword evidence="3" id="KW-1185">Reference proteome</keyword>
<dbReference type="PROSITE" id="PS01332">
    <property type="entry name" value="HTH_RRF2_1"/>
    <property type="match status" value="1"/>
</dbReference>
<accession>A0A7X0HS80</accession>
<dbReference type="FunFam" id="1.10.10.10:FF:000164">
    <property type="entry name" value="Transcriptional regulator, Rrf2 family"/>
    <property type="match status" value="1"/>
</dbReference>
<name>A0A7X0HS80_9BACI</name>
<evidence type="ECO:0000313" key="3">
    <source>
        <dbReference type="Proteomes" id="UP000531594"/>
    </source>
</evidence>
<dbReference type="InterPro" id="IPR000944">
    <property type="entry name" value="Tscrpt_reg_Rrf2"/>
</dbReference>
<dbReference type="Pfam" id="PF02082">
    <property type="entry name" value="Rrf2"/>
    <property type="match status" value="1"/>
</dbReference>
<dbReference type="InterPro" id="IPR036388">
    <property type="entry name" value="WH-like_DNA-bd_sf"/>
</dbReference>
<reference evidence="2 3" key="1">
    <citation type="submission" date="2020-08" db="EMBL/GenBank/DDBJ databases">
        <title>Genomic Encyclopedia of Type Strains, Phase IV (KMG-IV): sequencing the most valuable type-strain genomes for metagenomic binning, comparative biology and taxonomic classification.</title>
        <authorList>
            <person name="Goeker M."/>
        </authorList>
    </citation>
    <scope>NUCLEOTIDE SEQUENCE [LARGE SCALE GENOMIC DNA]</scope>
    <source>
        <strain evidence="2 3">DSM 5391</strain>
    </source>
</reference>
<dbReference type="Proteomes" id="UP000531594">
    <property type="component" value="Unassembled WGS sequence"/>
</dbReference>
<dbReference type="PROSITE" id="PS51197">
    <property type="entry name" value="HTH_RRF2_2"/>
    <property type="match status" value="1"/>
</dbReference>
<evidence type="ECO:0000256" key="1">
    <source>
        <dbReference type="ARBA" id="ARBA00023125"/>
    </source>
</evidence>
<proteinExistence type="predicted"/>
<evidence type="ECO:0000313" key="2">
    <source>
        <dbReference type="EMBL" id="MBB6445920.1"/>
    </source>
</evidence>
<dbReference type="InterPro" id="IPR036390">
    <property type="entry name" value="WH_DNA-bd_sf"/>
</dbReference>
<dbReference type="GO" id="GO:0005829">
    <property type="term" value="C:cytosol"/>
    <property type="evidence" value="ECO:0007669"/>
    <property type="project" value="TreeGrafter"/>
</dbReference>
<dbReference type="SUPFAM" id="SSF46785">
    <property type="entry name" value="Winged helix' DNA-binding domain"/>
    <property type="match status" value="1"/>
</dbReference>
<dbReference type="Gene3D" id="1.10.10.10">
    <property type="entry name" value="Winged helix-like DNA-binding domain superfamily/Winged helix DNA-binding domain"/>
    <property type="match status" value="1"/>
</dbReference>
<protein>
    <submittedName>
        <fullName evidence="2">Rrf2 family cysteine metabolism transcriptional repressor</fullName>
    </submittedName>
</protein>
<dbReference type="PANTHER" id="PTHR33221">
    <property type="entry name" value="WINGED HELIX-TURN-HELIX TRANSCRIPTIONAL REGULATOR, RRF2 FAMILY"/>
    <property type="match status" value="1"/>
</dbReference>
<organism evidence="2 3">
    <name type="scientific">Bacillus benzoevorans</name>
    <dbReference type="NCBI Taxonomy" id="1456"/>
    <lineage>
        <taxon>Bacteria</taxon>
        <taxon>Bacillati</taxon>
        <taxon>Bacillota</taxon>
        <taxon>Bacilli</taxon>
        <taxon>Bacillales</taxon>
        <taxon>Bacillaceae</taxon>
        <taxon>Bacillus</taxon>
    </lineage>
</organism>
<comment type="caution">
    <text evidence="2">The sequence shown here is derived from an EMBL/GenBank/DDBJ whole genome shotgun (WGS) entry which is preliminary data.</text>
</comment>
<dbReference type="PANTHER" id="PTHR33221:SF5">
    <property type="entry name" value="HTH-TYPE TRANSCRIPTIONAL REGULATOR ISCR"/>
    <property type="match status" value="1"/>
</dbReference>
<dbReference type="GO" id="GO:0003677">
    <property type="term" value="F:DNA binding"/>
    <property type="evidence" value="ECO:0007669"/>
    <property type="project" value="UniProtKB-KW"/>
</dbReference>
<dbReference type="NCBIfam" id="TIGR00738">
    <property type="entry name" value="rrf2_super"/>
    <property type="match status" value="1"/>
</dbReference>